<keyword evidence="2" id="KW-1185">Reference proteome</keyword>
<dbReference type="STRING" id="1128400.I2FPU6"/>
<evidence type="ECO:0000313" key="2">
    <source>
        <dbReference type="Proteomes" id="UP000006174"/>
    </source>
</evidence>
<dbReference type="eggNOG" id="ENOG502RADW">
    <property type="taxonomic scope" value="Eukaryota"/>
</dbReference>
<dbReference type="Proteomes" id="UP000006174">
    <property type="component" value="Unassembled WGS sequence"/>
</dbReference>
<accession>I2FPU6</accession>
<sequence>MFGRRKSLTKASRIRARKRSAKIRPSFLLKHYILFNSLTRYTHPCPPRSTSSKRTPCSYTAQSCRAKASRLQERYPIGDIWSYSWPKPFPQLPATAQEPHRVVEELVAQIVKDTFDAEYTKFRSPKWASEHRITKEHLEKILVDQKEVEESAKAAKMLVNTALNRFFVGLKKGAIGKSTRSHKAMQQDSMAPSSLQAQPLAAPTAETTAMEDAGTLEDLDAELQGELWEDGERYTLECKRLLDYMQSTAGSSKTAQWRNWHLLDAVKKTRERCEELFGHEDR</sequence>
<gene>
    <name evidence="1" type="ORF">UHOR_05993</name>
</gene>
<name>I2FPU6_USTHO</name>
<evidence type="ECO:0000313" key="1">
    <source>
        <dbReference type="EMBL" id="CCF48939.1"/>
    </source>
</evidence>
<dbReference type="EMBL" id="CAGI01000139">
    <property type="protein sequence ID" value="CCF48939.1"/>
    <property type="molecule type" value="Genomic_DNA"/>
</dbReference>
<reference evidence="1 2" key="1">
    <citation type="journal article" date="2012" name="Plant Cell">
        <title>Genome comparison of barley and maize smut fungi reveals targeted loss of RNA silencing components and species-specific presence of transposable elements.</title>
        <authorList>
            <person name="Laurie J.D."/>
            <person name="Ali S."/>
            <person name="Linning R."/>
            <person name="Mannhaupt G."/>
            <person name="Wong P."/>
            <person name="Gueldener U."/>
            <person name="Muensterkoetter M."/>
            <person name="Moore R."/>
            <person name="Kahmann R."/>
            <person name="Bakkeren G."/>
            <person name="Schirawski J."/>
        </authorList>
    </citation>
    <scope>NUCLEOTIDE SEQUENCE [LARGE SCALE GENOMIC DNA]</scope>
    <source>
        <strain evidence="2">Uh4875-4</strain>
    </source>
</reference>
<proteinExistence type="predicted"/>
<dbReference type="HOGENOM" id="CLU_1074099_0_0_1"/>
<organism evidence="1 2">
    <name type="scientific">Ustilago hordei</name>
    <name type="common">Barley covered smut fungus</name>
    <dbReference type="NCBI Taxonomy" id="120017"/>
    <lineage>
        <taxon>Eukaryota</taxon>
        <taxon>Fungi</taxon>
        <taxon>Dikarya</taxon>
        <taxon>Basidiomycota</taxon>
        <taxon>Ustilaginomycotina</taxon>
        <taxon>Ustilaginomycetes</taxon>
        <taxon>Ustilaginales</taxon>
        <taxon>Ustilaginaceae</taxon>
        <taxon>Ustilago</taxon>
    </lineage>
</organism>
<dbReference type="AlphaFoldDB" id="I2FPU6"/>
<comment type="caution">
    <text evidence="1">The sequence shown here is derived from an EMBL/GenBank/DDBJ whole genome shotgun (WGS) entry which is preliminary data.</text>
</comment>
<dbReference type="OrthoDB" id="2555777at2759"/>
<protein>
    <submittedName>
        <fullName evidence="1">Uncharacterized protein</fullName>
    </submittedName>
</protein>
<dbReference type="OMA" id="RNWHLLD"/>